<organism evidence="7 8">
    <name type="scientific">Marinobacterium stanieri</name>
    <dbReference type="NCBI Taxonomy" id="49186"/>
    <lineage>
        <taxon>Bacteria</taxon>
        <taxon>Pseudomonadati</taxon>
        <taxon>Pseudomonadota</taxon>
        <taxon>Gammaproteobacteria</taxon>
        <taxon>Oceanospirillales</taxon>
        <taxon>Oceanospirillaceae</taxon>
        <taxon>Marinobacterium</taxon>
    </lineage>
</organism>
<dbReference type="STRING" id="49186.SAMN05421647_102442"/>
<dbReference type="InterPro" id="IPR010998">
    <property type="entry name" value="Integrase_recombinase_N"/>
</dbReference>
<dbReference type="CDD" id="cd01189">
    <property type="entry name" value="INT_ICEBs1_C_like"/>
    <property type="match status" value="1"/>
</dbReference>
<dbReference type="PROSITE" id="PS51900">
    <property type="entry name" value="CB"/>
    <property type="match status" value="1"/>
</dbReference>
<dbReference type="InterPro" id="IPR022000">
    <property type="entry name" value="Min27-like_integrase_DNA_bind"/>
</dbReference>
<dbReference type="AlphaFoldDB" id="A0A1N6QDV3"/>
<evidence type="ECO:0000256" key="4">
    <source>
        <dbReference type="PROSITE-ProRule" id="PRU01248"/>
    </source>
</evidence>
<evidence type="ECO:0000256" key="1">
    <source>
        <dbReference type="ARBA" id="ARBA00022908"/>
    </source>
</evidence>
<gene>
    <name evidence="7" type="ORF">SAMN05421647_102442</name>
</gene>
<evidence type="ECO:0000313" key="7">
    <source>
        <dbReference type="EMBL" id="SIQ14809.1"/>
    </source>
</evidence>
<accession>A0A1N6QDV3</accession>
<evidence type="ECO:0000259" key="6">
    <source>
        <dbReference type="PROSITE" id="PS51900"/>
    </source>
</evidence>
<reference evidence="7 8" key="1">
    <citation type="submission" date="2017-01" db="EMBL/GenBank/DDBJ databases">
        <authorList>
            <person name="Mah S.A."/>
            <person name="Swanson W.J."/>
            <person name="Moy G.W."/>
            <person name="Vacquier V.D."/>
        </authorList>
    </citation>
    <scope>NUCLEOTIDE SEQUENCE [LARGE SCALE GENOMIC DNA]</scope>
    <source>
        <strain evidence="7 8">DSM 7027</strain>
    </source>
</reference>
<evidence type="ECO:0000256" key="3">
    <source>
        <dbReference type="ARBA" id="ARBA00023172"/>
    </source>
</evidence>
<feature type="domain" description="Core-binding (CB)" evidence="6">
    <location>
        <begin position="92"/>
        <end position="173"/>
    </location>
</feature>
<dbReference type="Gene3D" id="1.10.150.130">
    <property type="match status" value="1"/>
</dbReference>
<keyword evidence="3" id="KW-0233">DNA recombination</keyword>
<keyword evidence="8" id="KW-1185">Reference proteome</keyword>
<keyword evidence="1" id="KW-0229">DNA integration</keyword>
<dbReference type="SUPFAM" id="SSF56349">
    <property type="entry name" value="DNA breaking-rejoining enzymes"/>
    <property type="match status" value="1"/>
</dbReference>
<dbReference type="Pfam" id="PF00589">
    <property type="entry name" value="Phage_integrase"/>
    <property type="match status" value="1"/>
</dbReference>
<dbReference type="RefSeq" id="WP_076461914.1">
    <property type="nucleotide sequence ID" value="NZ_FTMN01000002.1"/>
</dbReference>
<dbReference type="Gene3D" id="1.10.443.10">
    <property type="entry name" value="Intergrase catalytic core"/>
    <property type="match status" value="1"/>
</dbReference>
<dbReference type="PANTHER" id="PTHR30349:SF36">
    <property type="entry name" value="PROPHAGE INTEGRASE INTR-RELATED"/>
    <property type="match status" value="1"/>
</dbReference>
<dbReference type="GO" id="GO:0003677">
    <property type="term" value="F:DNA binding"/>
    <property type="evidence" value="ECO:0007669"/>
    <property type="project" value="UniProtKB-UniRule"/>
</dbReference>
<dbReference type="InterPro" id="IPR044068">
    <property type="entry name" value="CB"/>
</dbReference>
<dbReference type="GO" id="GO:0006310">
    <property type="term" value="P:DNA recombination"/>
    <property type="evidence" value="ECO:0007669"/>
    <property type="project" value="UniProtKB-KW"/>
</dbReference>
<dbReference type="InterPro" id="IPR013762">
    <property type="entry name" value="Integrase-like_cat_sf"/>
</dbReference>
<dbReference type="PROSITE" id="PS51898">
    <property type="entry name" value="TYR_RECOMBINASE"/>
    <property type="match status" value="1"/>
</dbReference>
<evidence type="ECO:0000256" key="2">
    <source>
        <dbReference type="ARBA" id="ARBA00023125"/>
    </source>
</evidence>
<dbReference type="EMBL" id="FTMN01000002">
    <property type="protein sequence ID" value="SIQ14809.1"/>
    <property type="molecule type" value="Genomic_DNA"/>
</dbReference>
<dbReference type="Pfam" id="PF14659">
    <property type="entry name" value="Phage_int_SAM_3"/>
    <property type="match status" value="1"/>
</dbReference>
<dbReference type="Pfam" id="PF12167">
    <property type="entry name" value="Arm-DNA-bind_2"/>
    <property type="match status" value="1"/>
</dbReference>
<dbReference type="Proteomes" id="UP000186895">
    <property type="component" value="Unassembled WGS sequence"/>
</dbReference>
<evidence type="ECO:0000259" key="5">
    <source>
        <dbReference type="PROSITE" id="PS51898"/>
    </source>
</evidence>
<dbReference type="InterPro" id="IPR002104">
    <property type="entry name" value="Integrase_catalytic"/>
</dbReference>
<dbReference type="InterPro" id="IPR011010">
    <property type="entry name" value="DNA_brk_join_enz"/>
</dbReference>
<protein>
    <submittedName>
        <fullName evidence="7">Integrase</fullName>
    </submittedName>
</protein>
<name>A0A1N6QDV3_9GAMM</name>
<feature type="domain" description="Tyr recombinase" evidence="5">
    <location>
        <begin position="196"/>
        <end position="400"/>
    </location>
</feature>
<dbReference type="InterPro" id="IPR050090">
    <property type="entry name" value="Tyrosine_recombinase_XerCD"/>
</dbReference>
<proteinExistence type="predicted"/>
<sequence length="427" mass="48788">MSKLPKGVDQLPRGVEIHGNQLRISFMFKGKRCREPIDGVAKINKSSIAYAENKRKVILTEIKENRFDYAAHFPASAKAAQFSGYGGQVIGRTVFQGVEQWLKVQEVRKAASTYRNYRHKARHVLDHWGKRRIADIPKSEIEMFQSQLLANGLAPKTVNDIFTVVRGVWGNAYNDGAIQSNPLDRIENIERDSDQNTADPFTREELERIASIKTNRPQDVNMVMFACWSGLSLSELIALSWEDIDTEQWTLKVIRAKVGPQYKVPKERSRVRTVELIAPAIHWLKQQMRYTKLLEPVDITVIERNNVTSREESVRFVFRNGKNQIPWHDPSIRRWYNDILTKAKVRHRGPNQCRHTFASQALSAYVPLEWVARQLGHTDNTMIKKHYGKWIPNDTKSMAGMVSQMMGFEADSGGLEGGNSAPKMSQA</sequence>
<dbReference type="PANTHER" id="PTHR30349">
    <property type="entry name" value="PHAGE INTEGRASE-RELATED"/>
    <property type="match status" value="1"/>
</dbReference>
<evidence type="ECO:0000313" key="8">
    <source>
        <dbReference type="Proteomes" id="UP000186895"/>
    </source>
</evidence>
<keyword evidence="2 4" id="KW-0238">DNA-binding</keyword>
<dbReference type="InterPro" id="IPR004107">
    <property type="entry name" value="Integrase_SAM-like_N"/>
</dbReference>
<dbReference type="GO" id="GO:0015074">
    <property type="term" value="P:DNA integration"/>
    <property type="evidence" value="ECO:0007669"/>
    <property type="project" value="UniProtKB-KW"/>
</dbReference>